<dbReference type="CDD" id="cd00155">
    <property type="entry name" value="RasGEF"/>
    <property type="match status" value="1"/>
</dbReference>
<dbReference type="PROSITE" id="PS50009">
    <property type="entry name" value="RASGEF_CAT"/>
    <property type="match status" value="1"/>
</dbReference>
<dbReference type="SUPFAM" id="SSF48366">
    <property type="entry name" value="Ras GEF"/>
    <property type="match status" value="1"/>
</dbReference>
<dbReference type="InterPro" id="IPR023578">
    <property type="entry name" value="Ras_GEF_dom_sf"/>
</dbReference>
<dbReference type="PROSITE" id="PS50212">
    <property type="entry name" value="RASGEF_NTER"/>
    <property type="match status" value="1"/>
</dbReference>
<dbReference type="PROSITE" id="PS50896">
    <property type="entry name" value="LISH"/>
    <property type="match status" value="1"/>
</dbReference>
<dbReference type="InterPro" id="IPR006594">
    <property type="entry name" value="LisH"/>
</dbReference>
<gene>
    <name evidence="6" type="ORF">M0812_07084</name>
    <name evidence="7" type="ORF">M0813_10941</name>
</gene>
<feature type="domain" description="Ras-GEF" evidence="4">
    <location>
        <begin position="352"/>
        <end position="583"/>
    </location>
</feature>
<evidence type="ECO:0000259" key="4">
    <source>
        <dbReference type="PROSITE" id="PS50009"/>
    </source>
</evidence>
<keyword evidence="9" id="KW-1185">Reference proteome</keyword>
<dbReference type="InterPro" id="IPR000651">
    <property type="entry name" value="Ras-like_Gua-exchang_fac_N"/>
</dbReference>
<evidence type="ECO:0000313" key="7">
    <source>
        <dbReference type="EMBL" id="KAJ6226252.1"/>
    </source>
</evidence>
<dbReference type="CDD" id="cd06224">
    <property type="entry name" value="REM"/>
    <property type="match status" value="1"/>
</dbReference>
<dbReference type="GO" id="GO:0005886">
    <property type="term" value="C:plasma membrane"/>
    <property type="evidence" value="ECO:0007669"/>
    <property type="project" value="TreeGrafter"/>
</dbReference>
<comment type="caution">
    <text evidence="6">The sequence shown here is derived from an EMBL/GenBank/DDBJ whole genome shotgun (WGS) entry which is preliminary data.</text>
</comment>
<dbReference type="EMBL" id="JAOAOG010000345">
    <property type="protein sequence ID" value="KAJ6226252.1"/>
    <property type="molecule type" value="Genomic_DNA"/>
</dbReference>
<feature type="region of interest" description="Disordered" evidence="3">
    <location>
        <begin position="1"/>
        <end position="22"/>
    </location>
</feature>
<dbReference type="GO" id="GO:0005085">
    <property type="term" value="F:guanyl-nucleotide exchange factor activity"/>
    <property type="evidence" value="ECO:0007669"/>
    <property type="project" value="UniProtKB-KW"/>
</dbReference>
<sequence>MNNREKEEEKEENQNTQQESKVQIEKSEWMSLIMKKHPDVLQLHETTLPFSNLTSFSTHIPSGKTEIKERIGGGMLIKLIMEYLHQNNLSKAAENLSNESNVSREKHYHAIDVLTLLLQMSITDIDNLWDVNFSKCVDINLDEIDEVVFFEERKTSLIIEEDDENLIDDIPLWDEPPDSKSNIIYVPQTTEEYKKIHAATLNKLIEKLTEPEEMDSKFIPIFFMTYQSFTPPGKLLYKLFTRYTVPNSLEKNFENKEEFEKYKKKIKFRTLNILKTWLDTHFSDFNQGLLEELNEFFKTTKGTDQRIFKDIKKLIDFKINNFHQSKSAIEIPPEPKVPKNIFNKNLSLFDIDELEIARQITLIDFEIFSQIKPAELLNCAWSKPKLKHRAKNVLELIERFNEMSQWVATKIIQRERVRDRVKILTKFIMIANHLFKLNNFNSLISIMSGINSSAVHRLKFTFEELAPKNTEIINNFKQLLSGEGSYKKYRKHLHQIEPPCVPYLGVYLTDITFIEDGNPDYVNENLINFSKRRLVYDVIEEIQKFQNVFYNLHPVHQIAVFLNKFPRIEKKKLYQISQEREPRGAKKNEIKF</sequence>
<dbReference type="GO" id="GO:0007265">
    <property type="term" value="P:Ras protein signal transduction"/>
    <property type="evidence" value="ECO:0007669"/>
    <property type="project" value="TreeGrafter"/>
</dbReference>
<dbReference type="Proteomes" id="UP001150062">
    <property type="component" value="Unassembled WGS sequence"/>
</dbReference>
<dbReference type="InterPro" id="IPR008937">
    <property type="entry name" value="Ras-like_GEF"/>
</dbReference>
<evidence type="ECO:0000259" key="5">
    <source>
        <dbReference type="PROSITE" id="PS50212"/>
    </source>
</evidence>
<feature type="domain" description="N-terminal Ras-GEF" evidence="5">
    <location>
        <begin position="192"/>
        <end position="319"/>
    </location>
</feature>
<evidence type="ECO:0000256" key="1">
    <source>
        <dbReference type="ARBA" id="ARBA00022658"/>
    </source>
</evidence>
<dbReference type="InterPro" id="IPR001895">
    <property type="entry name" value="RASGEF_cat_dom"/>
</dbReference>
<evidence type="ECO:0000313" key="9">
    <source>
        <dbReference type="Proteomes" id="UP001150062"/>
    </source>
</evidence>
<evidence type="ECO:0000313" key="8">
    <source>
        <dbReference type="Proteomes" id="UP001146793"/>
    </source>
</evidence>
<reference evidence="7" key="1">
    <citation type="submission" date="2022-08" db="EMBL/GenBank/DDBJ databases">
        <title>Novel sulfate-reducing endosymbionts in the free-living metamonad Anaeramoeba.</title>
        <authorList>
            <person name="Jerlstrom-Hultqvist J."/>
            <person name="Cepicka I."/>
            <person name="Gallot-Lavallee L."/>
            <person name="Salas-Leiva D."/>
            <person name="Curtis B.A."/>
            <person name="Zahonova K."/>
            <person name="Pipaliya S."/>
            <person name="Dacks J."/>
            <person name="Roger A.J."/>
        </authorList>
    </citation>
    <scope>NUCLEOTIDE SEQUENCE</scope>
    <source>
        <strain evidence="7">Schooner1</strain>
    </source>
</reference>
<dbReference type="InterPro" id="IPR036964">
    <property type="entry name" value="RASGEF_cat_dom_sf"/>
</dbReference>
<proteinExistence type="predicted"/>
<evidence type="ECO:0000256" key="3">
    <source>
        <dbReference type="SAM" id="MobiDB-lite"/>
    </source>
</evidence>
<keyword evidence="1 2" id="KW-0344">Guanine-nucleotide releasing factor</keyword>
<organism evidence="6 8">
    <name type="scientific">Anaeramoeba flamelloides</name>
    <dbReference type="NCBI Taxonomy" id="1746091"/>
    <lineage>
        <taxon>Eukaryota</taxon>
        <taxon>Metamonada</taxon>
        <taxon>Anaeramoebidae</taxon>
        <taxon>Anaeramoeba</taxon>
    </lineage>
</organism>
<accession>A0AAV8ADL0</accession>
<dbReference type="SMART" id="SM00229">
    <property type="entry name" value="RasGEFN"/>
    <property type="match status" value="1"/>
</dbReference>
<dbReference type="Pfam" id="PF00618">
    <property type="entry name" value="RasGEF_N"/>
    <property type="match status" value="1"/>
</dbReference>
<dbReference type="Proteomes" id="UP001146793">
    <property type="component" value="Unassembled WGS sequence"/>
</dbReference>
<dbReference type="AlphaFoldDB" id="A0AAV8ADL0"/>
<dbReference type="Gene3D" id="1.10.840.10">
    <property type="entry name" value="Ras guanine-nucleotide exchange factors catalytic domain"/>
    <property type="match status" value="1"/>
</dbReference>
<dbReference type="PANTHER" id="PTHR23113">
    <property type="entry name" value="GUANINE NUCLEOTIDE EXCHANGE FACTOR"/>
    <property type="match status" value="1"/>
</dbReference>
<dbReference type="InterPro" id="IPR019804">
    <property type="entry name" value="Ras_G-nucl-exch_fac_CS"/>
</dbReference>
<dbReference type="EMBL" id="JANTQA010000012">
    <property type="protein sequence ID" value="KAJ3450892.1"/>
    <property type="molecule type" value="Genomic_DNA"/>
</dbReference>
<evidence type="ECO:0000313" key="6">
    <source>
        <dbReference type="EMBL" id="KAJ3450892.1"/>
    </source>
</evidence>
<dbReference type="Gene3D" id="1.20.870.10">
    <property type="entry name" value="Son of sevenless (SoS) protein Chain: S domain 1"/>
    <property type="match status" value="1"/>
</dbReference>
<name>A0AAV8ADL0_9EUKA</name>
<dbReference type="PANTHER" id="PTHR23113:SF366">
    <property type="entry name" value="RAS GUANINE NUCLEOTIDE EXCHANGE FACTOR R"/>
    <property type="match status" value="1"/>
</dbReference>
<protein>
    <submittedName>
        <fullName evidence="6">Ras guanine nucleotide exchange factor i-related</fullName>
    </submittedName>
</protein>
<dbReference type="PROSITE" id="PS00720">
    <property type="entry name" value="RASGEF"/>
    <property type="match status" value="1"/>
</dbReference>
<reference evidence="6" key="2">
    <citation type="submission" date="2022-08" db="EMBL/GenBank/DDBJ databases">
        <title>Novel sulphate-reducing endosymbionts in the free-living metamonad Anaeramoeba.</title>
        <authorList>
            <person name="Jerlstrom-Hultqvist J."/>
            <person name="Cepicka I."/>
            <person name="Gallot-Lavallee L."/>
            <person name="Salas-Leiva D."/>
            <person name="Curtis B.A."/>
            <person name="Zahonova K."/>
            <person name="Pipaliya S."/>
            <person name="Dacks J."/>
            <person name="Roger A.J."/>
        </authorList>
    </citation>
    <scope>NUCLEOTIDE SEQUENCE</scope>
    <source>
        <strain evidence="6">Busselton2</strain>
    </source>
</reference>
<evidence type="ECO:0000256" key="2">
    <source>
        <dbReference type="PROSITE-ProRule" id="PRU00168"/>
    </source>
</evidence>
<dbReference type="SMART" id="SM00147">
    <property type="entry name" value="RasGEF"/>
    <property type="match status" value="1"/>
</dbReference>
<dbReference type="Pfam" id="PF00617">
    <property type="entry name" value="RasGEF"/>
    <property type="match status" value="1"/>
</dbReference>